<dbReference type="EMBL" id="DYWQ01000002">
    <property type="protein sequence ID" value="HJF44197.1"/>
    <property type="molecule type" value="Genomic_DNA"/>
</dbReference>
<reference evidence="2" key="2">
    <citation type="submission" date="2021-09" db="EMBL/GenBank/DDBJ databases">
        <authorList>
            <person name="Gilroy R."/>
        </authorList>
    </citation>
    <scope>NUCLEOTIDE SEQUENCE</scope>
    <source>
        <strain evidence="2">CHK124-7917</strain>
    </source>
</reference>
<feature type="transmembrane region" description="Helical" evidence="1">
    <location>
        <begin position="216"/>
        <end position="236"/>
    </location>
</feature>
<gene>
    <name evidence="2" type="ORF">K8U72_00205</name>
</gene>
<accession>A0A921KJR7</accession>
<keyword evidence="1" id="KW-0472">Membrane</keyword>
<sequence length="247" mass="25466">MESNALRNIRALFARDLADALRNRTVLMSCGTGVLLALLISTVVAGSPRLAPGEGAAFARTAALCVAPAFAGCVTELYVMAEERERGMYLTLAEVGVTPAQLAISKWLVATTVTLAAQALTCLLAGFDPAELAALLGLSLVAAQPLLLLGLACGLLAREQMASSLFAVPLTVAAVAPILAFMSDTVRTVTWLWPLGPAAEILRAAGGIAAAAPLPALVALVAAWIAVCVPLAVWACRRLGRELGLRA</sequence>
<dbReference type="RefSeq" id="WP_274958322.1">
    <property type="nucleotide sequence ID" value="NZ_DYWQ01000002.1"/>
</dbReference>
<comment type="caution">
    <text evidence="2">The sequence shown here is derived from an EMBL/GenBank/DDBJ whole genome shotgun (WGS) entry which is preliminary data.</text>
</comment>
<feature type="transmembrane region" description="Helical" evidence="1">
    <location>
        <begin position="164"/>
        <end position="183"/>
    </location>
</feature>
<protein>
    <submittedName>
        <fullName evidence="2">ABC transporter permease</fullName>
    </submittedName>
</protein>
<organism evidence="2 3">
    <name type="scientific">Thermophilibacter provencensis</name>
    <dbReference type="NCBI Taxonomy" id="1852386"/>
    <lineage>
        <taxon>Bacteria</taxon>
        <taxon>Bacillati</taxon>
        <taxon>Actinomycetota</taxon>
        <taxon>Coriobacteriia</taxon>
        <taxon>Coriobacteriales</taxon>
        <taxon>Atopobiaceae</taxon>
        <taxon>Thermophilibacter</taxon>
    </lineage>
</organism>
<reference evidence="2" key="1">
    <citation type="journal article" date="2021" name="PeerJ">
        <title>Extensive microbial diversity within the chicken gut microbiome revealed by metagenomics and culture.</title>
        <authorList>
            <person name="Gilroy R."/>
            <person name="Ravi A."/>
            <person name="Getino M."/>
            <person name="Pursley I."/>
            <person name="Horton D.L."/>
            <person name="Alikhan N.F."/>
            <person name="Baker D."/>
            <person name="Gharbi K."/>
            <person name="Hall N."/>
            <person name="Watson M."/>
            <person name="Adriaenssens E.M."/>
            <person name="Foster-Nyarko E."/>
            <person name="Jarju S."/>
            <person name="Secka A."/>
            <person name="Antonio M."/>
            <person name="Oren A."/>
            <person name="Chaudhuri R.R."/>
            <person name="La Ragione R."/>
            <person name="Hildebrand F."/>
            <person name="Pallen M.J."/>
        </authorList>
    </citation>
    <scope>NUCLEOTIDE SEQUENCE</scope>
    <source>
        <strain evidence="2">CHK124-7917</strain>
    </source>
</reference>
<keyword evidence="1" id="KW-1133">Transmembrane helix</keyword>
<feature type="transmembrane region" description="Helical" evidence="1">
    <location>
        <begin position="107"/>
        <end position="127"/>
    </location>
</feature>
<evidence type="ECO:0000256" key="1">
    <source>
        <dbReference type="SAM" id="Phobius"/>
    </source>
</evidence>
<evidence type="ECO:0000313" key="2">
    <source>
        <dbReference type="EMBL" id="HJF44197.1"/>
    </source>
</evidence>
<name>A0A921KJR7_9ACTN</name>
<feature type="transmembrane region" description="Helical" evidence="1">
    <location>
        <begin position="25"/>
        <end position="45"/>
    </location>
</feature>
<dbReference type="Proteomes" id="UP000697330">
    <property type="component" value="Unassembled WGS sequence"/>
</dbReference>
<feature type="transmembrane region" description="Helical" evidence="1">
    <location>
        <begin position="133"/>
        <end position="157"/>
    </location>
</feature>
<proteinExistence type="predicted"/>
<evidence type="ECO:0000313" key="3">
    <source>
        <dbReference type="Proteomes" id="UP000697330"/>
    </source>
</evidence>
<keyword evidence="1" id="KW-0812">Transmembrane</keyword>
<dbReference type="AlphaFoldDB" id="A0A921KJR7"/>
<feature type="transmembrane region" description="Helical" evidence="1">
    <location>
        <begin position="57"/>
        <end position="79"/>
    </location>
</feature>